<protein>
    <recommendedName>
        <fullName evidence="3">Nitroreductase domain-containing protein</fullName>
    </recommendedName>
</protein>
<proteinExistence type="predicted"/>
<organism evidence="1 2">
    <name type="scientific">Methylocystis parvus</name>
    <dbReference type="NCBI Taxonomy" id="134"/>
    <lineage>
        <taxon>Bacteria</taxon>
        <taxon>Pseudomonadati</taxon>
        <taxon>Pseudomonadota</taxon>
        <taxon>Alphaproteobacteria</taxon>
        <taxon>Hyphomicrobiales</taxon>
        <taxon>Methylocystaceae</taxon>
        <taxon>Methylocystis</taxon>
    </lineage>
</organism>
<keyword evidence="1" id="KW-0614">Plasmid</keyword>
<dbReference type="GeneID" id="42570849"/>
<reference evidence="1 2" key="1">
    <citation type="submission" date="2019-09" db="EMBL/GenBank/DDBJ databases">
        <title>Isolation and complete genome sequencing of Methylocystis species.</title>
        <authorList>
            <person name="Rumah B.L."/>
            <person name="Stead C.E."/>
            <person name="Stevens B.C."/>
            <person name="Minton N.P."/>
            <person name="Grosse-Honebrink A."/>
            <person name="Zhang Y."/>
        </authorList>
    </citation>
    <scope>NUCLEOTIDE SEQUENCE [LARGE SCALE GENOMIC DNA]</scope>
    <source>
        <strain evidence="1 2">BRCS2</strain>
        <plasmid evidence="1 2">unnamed1</plasmid>
    </source>
</reference>
<dbReference type="AlphaFoldDB" id="A0A6B8MB66"/>
<dbReference type="GO" id="GO:0016491">
    <property type="term" value="F:oxidoreductase activity"/>
    <property type="evidence" value="ECO:0007669"/>
    <property type="project" value="InterPro"/>
</dbReference>
<accession>A0A6B8MB66</accession>
<dbReference type="Gene3D" id="3.40.109.10">
    <property type="entry name" value="NADH Oxidase"/>
    <property type="match status" value="1"/>
</dbReference>
<dbReference type="InterPro" id="IPR000415">
    <property type="entry name" value="Nitroreductase-like"/>
</dbReference>
<gene>
    <name evidence="1" type="ORF">F7D14_20315</name>
</gene>
<sequence>MLLRVGAAAPIVRLNERIREMKPLARAYSLVLLANPSIYDAAYENSLSLIWRDAGALLQALHMCAAAYRLAFCALGIHGNEVVEALRPAGDHTVFAVGVAVVGRRP</sequence>
<name>A0A6B8MB66_9HYPH</name>
<keyword evidence="2" id="KW-1185">Reference proteome</keyword>
<evidence type="ECO:0000313" key="2">
    <source>
        <dbReference type="Proteomes" id="UP000422569"/>
    </source>
</evidence>
<evidence type="ECO:0008006" key="3">
    <source>
        <dbReference type="Google" id="ProtNLM"/>
    </source>
</evidence>
<dbReference type="KEGG" id="mpar:F7D14_20315"/>
<dbReference type="EMBL" id="CP044332">
    <property type="protein sequence ID" value="QGM99936.1"/>
    <property type="molecule type" value="Genomic_DNA"/>
</dbReference>
<evidence type="ECO:0000313" key="1">
    <source>
        <dbReference type="EMBL" id="QGM99936.1"/>
    </source>
</evidence>
<dbReference type="Proteomes" id="UP000422569">
    <property type="component" value="Plasmid unnamed1"/>
</dbReference>
<geneLocation type="plasmid" evidence="1">
    <name>unnamed1</name>
</geneLocation>